<keyword evidence="3" id="KW-0812">Transmembrane</keyword>
<dbReference type="VEuPathDB" id="FungiDB:PV09_06075"/>
<dbReference type="InterPro" id="IPR033121">
    <property type="entry name" value="PEPTIDASE_A1"/>
</dbReference>
<keyword evidence="7" id="KW-1185">Reference proteome</keyword>
<proteinExistence type="inferred from homology"/>
<dbReference type="Pfam" id="PF00026">
    <property type="entry name" value="Asp"/>
    <property type="match status" value="1"/>
</dbReference>
<keyword evidence="4" id="KW-0732">Signal</keyword>
<accession>A0A0D2A7U2</accession>
<feature type="domain" description="Peptidase A1" evidence="5">
    <location>
        <begin position="59"/>
        <end position="408"/>
    </location>
</feature>
<feature type="compositionally biased region" description="Low complexity" evidence="2">
    <location>
        <begin position="679"/>
        <end position="692"/>
    </location>
</feature>
<dbReference type="GO" id="GO:0004190">
    <property type="term" value="F:aspartic-type endopeptidase activity"/>
    <property type="evidence" value="ECO:0007669"/>
    <property type="project" value="InterPro"/>
</dbReference>
<feature type="region of interest" description="Disordered" evidence="2">
    <location>
        <begin position="489"/>
        <end position="534"/>
    </location>
</feature>
<dbReference type="EMBL" id="KN847548">
    <property type="protein sequence ID" value="KIW02635.1"/>
    <property type="molecule type" value="Genomic_DNA"/>
</dbReference>
<dbReference type="PRINTS" id="PR00792">
    <property type="entry name" value="PEPSIN"/>
</dbReference>
<dbReference type="PANTHER" id="PTHR47966">
    <property type="entry name" value="BETA-SITE APP-CLEAVING ENZYME, ISOFORM A-RELATED"/>
    <property type="match status" value="1"/>
</dbReference>
<evidence type="ECO:0000256" key="2">
    <source>
        <dbReference type="SAM" id="MobiDB-lite"/>
    </source>
</evidence>
<gene>
    <name evidence="6" type="ORF">PV09_06075</name>
</gene>
<feature type="region of interest" description="Disordered" evidence="2">
    <location>
        <begin position="555"/>
        <end position="637"/>
    </location>
</feature>
<dbReference type="InterPro" id="IPR034164">
    <property type="entry name" value="Pepsin-like_dom"/>
</dbReference>
<dbReference type="Gene3D" id="2.40.70.10">
    <property type="entry name" value="Acid Proteases"/>
    <property type="match status" value="2"/>
</dbReference>
<keyword evidence="3" id="KW-1133">Transmembrane helix</keyword>
<feature type="compositionally biased region" description="Basic and acidic residues" evidence="2">
    <location>
        <begin position="580"/>
        <end position="603"/>
    </location>
</feature>
<dbReference type="CDD" id="cd05471">
    <property type="entry name" value="pepsin_like"/>
    <property type="match status" value="1"/>
</dbReference>
<evidence type="ECO:0000313" key="7">
    <source>
        <dbReference type="Proteomes" id="UP000053259"/>
    </source>
</evidence>
<dbReference type="HOGENOM" id="CLU_009988_3_0_1"/>
<evidence type="ECO:0000313" key="6">
    <source>
        <dbReference type="EMBL" id="KIW02635.1"/>
    </source>
</evidence>
<feature type="compositionally biased region" description="Polar residues" evidence="2">
    <location>
        <begin position="612"/>
        <end position="637"/>
    </location>
</feature>
<evidence type="ECO:0000256" key="3">
    <source>
        <dbReference type="SAM" id="Phobius"/>
    </source>
</evidence>
<evidence type="ECO:0000256" key="1">
    <source>
        <dbReference type="ARBA" id="ARBA00007447"/>
    </source>
</evidence>
<feature type="chain" id="PRO_5002238236" description="Peptidase A1 domain-containing protein" evidence="4">
    <location>
        <begin position="28"/>
        <end position="707"/>
    </location>
</feature>
<dbReference type="RefSeq" id="XP_016212504.1">
    <property type="nucleotide sequence ID" value="XM_016359668.1"/>
</dbReference>
<dbReference type="InterPro" id="IPR001461">
    <property type="entry name" value="Aspartic_peptidase_A1"/>
</dbReference>
<dbReference type="GO" id="GO:0006508">
    <property type="term" value="P:proteolysis"/>
    <property type="evidence" value="ECO:0007669"/>
    <property type="project" value="InterPro"/>
</dbReference>
<feature type="transmembrane region" description="Helical" evidence="3">
    <location>
        <begin position="457"/>
        <end position="480"/>
    </location>
</feature>
<dbReference type="GeneID" id="27314048"/>
<dbReference type="GO" id="GO:0000324">
    <property type="term" value="C:fungal-type vacuole"/>
    <property type="evidence" value="ECO:0007669"/>
    <property type="project" value="TreeGrafter"/>
</dbReference>
<feature type="compositionally biased region" description="Basic and acidic residues" evidence="2">
    <location>
        <begin position="560"/>
        <end position="572"/>
    </location>
</feature>
<dbReference type="PROSITE" id="PS51767">
    <property type="entry name" value="PEPTIDASE_A1"/>
    <property type="match status" value="1"/>
</dbReference>
<keyword evidence="3" id="KW-0472">Membrane</keyword>
<dbReference type="STRING" id="253628.A0A0D2A7U2"/>
<feature type="compositionally biased region" description="Basic and acidic residues" evidence="2">
    <location>
        <begin position="696"/>
        <end position="707"/>
    </location>
</feature>
<dbReference type="SUPFAM" id="SSF50630">
    <property type="entry name" value="Acid proteases"/>
    <property type="match status" value="1"/>
</dbReference>
<sequence>MLPLARRADSLCWLALSLLALTPSSSCLPGRLRPRATTVPAPISFSPAQNWEGIDGTWNTFALQVGTPAQAVRVMISTASQQQWVIDPRGCPSDASSFSTCASSRGDTFNMSQSTTWDTIGLYELWIEKNLGLYGNANYGYDTVTLGYPGEGGPTLKNQTVGVLATDAFYFGHFGINPKPTNFTNFVDESPSYLTDLKKAGLIPSVSWGYTAGAPYRFAKVYSSLTLGGYDSDRFIPNGISFPFGTDNERDILVSVTSISSVDTSGTQTSLLPNSIYSYIDSTIAEIWLPVEACQQFEKAFNLTYDETTQLYLLSEAEHNAMLVSNPNITITVAPYTLEAAKAGTVNITLPYAAFDQIAKPPYQSIANESRYFPLRRAANDSQYTLGRTFLQEAYLTVDWERSNFSVAACNWANGGPTSQNIVAISSYNDTKANDGNGASPTGSGASSQVSPLRIGAIAGIAVGGVVIILASIVGVLLYLKHKSSQAAKNAKGAEKVTPKTVDSTNSKDDDGAAAADPIAGPTVYPKAELDASTPARTELDTEYYKPGLASSATSSHVALVHESDSKEREVFEMPGDMPTRQEADGRAYTEKEVMRHREERINGTDPGISPITPNSSDRSPASTVATGTLPSSISSRANRMLNPGEIIELGPLENGTQLVSPLGSDGHTMMFTNMAPLTPTTANGSSTNGSTDPDSGTRKRFSYEDP</sequence>
<dbReference type="AlphaFoldDB" id="A0A0D2A7U2"/>
<dbReference type="InParanoid" id="A0A0D2A7U2"/>
<reference evidence="6 7" key="1">
    <citation type="submission" date="2015-01" db="EMBL/GenBank/DDBJ databases">
        <title>The Genome Sequence of Ochroconis gallopava CBS43764.</title>
        <authorList>
            <consortium name="The Broad Institute Genomics Platform"/>
            <person name="Cuomo C."/>
            <person name="de Hoog S."/>
            <person name="Gorbushina A."/>
            <person name="Stielow B."/>
            <person name="Teixiera M."/>
            <person name="Abouelleil A."/>
            <person name="Chapman S.B."/>
            <person name="Priest M."/>
            <person name="Young S.K."/>
            <person name="Wortman J."/>
            <person name="Nusbaum C."/>
            <person name="Birren B."/>
        </authorList>
    </citation>
    <scope>NUCLEOTIDE SEQUENCE [LARGE SCALE GENOMIC DNA]</scope>
    <source>
        <strain evidence="6 7">CBS 43764</strain>
    </source>
</reference>
<evidence type="ECO:0000256" key="4">
    <source>
        <dbReference type="SAM" id="SignalP"/>
    </source>
</evidence>
<comment type="similarity">
    <text evidence="1">Belongs to the peptidase A1 family.</text>
</comment>
<dbReference type="InterPro" id="IPR021109">
    <property type="entry name" value="Peptidase_aspartic_dom_sf"/>
</dbReference>
<dbReference type="OrthoDB" id="4074350at2759"/>
<name>A0A0D2A7U2_9PEZI</name>
<feature type="region of interest" description="Disordered" evidence="2">
    <location>
        <begin position="671"/>
        <end position="707"/>
    </location>
</feature>
<feature type="signal peptide" evidence="4">
    <location>
        <begin position="1"/>
        <end position="27"/>
    </location>
</feature>
<protein>
    <recommendedName>
        <fullName evidence="5">Peptidase A1 domain-containing protein</fullName>
    </recommendedName>
</protein>
<evidence type="ECO:0000259" key="5">
    <source>
        <dbReference type="PROSITE" id="PS51767"/>
    </source>
</evidence>
<dbReference type="PANTHER" id="PTHR47966:SF51">
    <property type="entry name" value="BETA-SITE APP-CLEAVING ENZYME, ISOFORM A-RELATED"/>
    <property type="match status" value="1"/>
</dbReference>
<organism evidence="6 7">
    <name type="scientific">Verruconis gallopava</name>
    <dbReference type="NCBI Taxonomy" id="253628"/>
    <lineage>
        <taxon>Eukaryota</taxon>
        <taxon>Fungi</taxon>
        <taxon>Dikarya</taxon>
        <taxon>Ascomycota</taxon>
        <taxon>Pezizomycotina</taxon>
        <taxon>Dothideomycetes</taxon>
        <taxon>Pleosporomycetidae</taxon>
        <taxon>Venturiales</taxon>
        <taxon>Sympoventuriaceae</taxon>
        <taxon>Verruconis</taxon>
    </lineage>
</organism>
<dbReference type="Proteomes" id="UP000053259">
    <property type="component" value="Unassembled WGS sequence"/>
</dbReference>